<dbReference type="EMBL" id="BLLK01000069">
    <property type="protein sequence ID" value="GFH59633.1"/>
    <property type="molecule type" value="Genomic_DNA"/>
</dbReference>
<proteinExistence type="predicted"/>
<evidence type="ECO:0000313" key="1">
    <source>
        <dbReference type="EMBL" id="GFH59633.1"/>
    </source>
</evidence>
<dbReference type="AlphaFoldDB" id="A0AAD3D896"/>
<keyword evidence="2" id="KW-1185">Reference proteome</keyword>
<gene>
    <name evidence="1" type="ORF">CTEN210_16109</name>
</gene>
<sequence length="107" mass="12255">MEFIRQWIKAHPDIAHDDYQKVGITFGGYGEAFLAVKCIVTDVDEGGKVRNDLTIMIMKACHRMNIMLLDPGHADWKLNEDLDLNANDQNRLDDLDDLMPTYVGYQI</sequence>
<organism evidence="1 2">
    <name type="scientific">Chaetoceros tenuissimus</name>
    <dbReference type="NCBI Taxonomy" id="426638"/>
    <lineage>
        <taxon>Eukaryota</taxon>
        <taxon>Sar</taxon>
        <taxon>Stramenopiles</taxon>
        <taxon>Ochrophyta</taxon>
        <taxon>Bacillariophyta</taxon>
        <taxon>Coscinodiscophyceae</taxon>
        <taxon>Chaetocerotophycidae</taxon>
        <taxon>Chaetocerotales</taxon>
        <taxon>Chaetocerotaceae</taxon>
        <taxon>Chaetoceros</taxon>
    </lineage>
</organism>
<name>A0AAD3D896_9STRA</name>
<comment type="caution">
    <text evidence="1">The sequence shown here is derived from an EMBL/GenBank/DDBJ whole genome shotgun (WGS) entry which is preliminary data.</text>
</comment>
<reference evidence="1 2" key="1">
    <citation type="journal article" date="2021" name="Sci. Rep.">
        <title>The genome of the diatom Chaetoceros tenuissimus carries an ancient integrated fragment of an extant virus.</title>
        <authorList>
            <person name="Hongo Y."/>
            <person name="Kimura K."/>
            <person name="Takaki Y."/>
            <person name="Yoshida Y."/>
            <person name="Baba S."/>
            <person name="Kobayashi G."/>
            <person name="Nagasaki K."/>
            <person name="Hano T."/>
            <person name="Tomaru Y."/>
        </authorList>
    </citation>
    <scope>NUCLEOTIDE SEQUENCE [LARGE SCALE GENOMIC DNA]</scope>
    <source>
        <strain evidence="1 2">NIES-3715</strain>
    </source>
</reference>
<protein>
    <submittedName>
        <fullName evidence="1">Uncharacterized protein</fullName>
    </submittedName>
</protein>
<dbReference type="Proteomes" id="UP001054902">
    <property type="component" value="Unassembled WGS sequence"/>
</dbReference>
<accession>A0AAD3D896</accession>
<evidence type="ECO:0000313" key="2">
    <source>
        <dbReference type="Proteomes" id="UP001054902"/>
    </source>
</evidence>